<name>A0A1W1YX85_9FIRM</name>
<dbReference type="RefSeq" id="WP_139796142.1">
    <property type="nucleotide sequence ID" value="NZ_CP155572.1"/>
</dbReference>
<evidence type="ECO:0000313" key="2">
    <source>
        <dbReference type="EMBL" id="SMC40789.1"/>
    </source>
</evidence>
<reference evidence="2 3" key="1">
    <citation type="submission" date="2017-04" db="EMBL/GenBank/DDBJ databases">
        <authorList>
            <person name="Afonso C.L."/>
            <person name="Miller P.J."/>
            <person name="Scott M.A."/>
            <person name="Spackman E."/>
            <person name="Goraichik I."/>
            <person name="Dimitrov K.M."/>
            <person name="Suarez D.L."/>
            <person name="Swayne D.E."/>
        </authorList>
    </citation>
    <scope>NUCLEOTIDE SEQUENCE [LARGE SCALE GENOMIC DNA]</scope>
    <source>
        <strain evidence="2 3">DSM 5090</strain>
    </source>
</reference>
<keyword evidence="1" id="KW-1133">Transmembrane helix</keyword>
<keyword evidence="3" id="KW-1185">Reference proteome</keyword>
<feature type="transmembrane region" description="Helical" evidence="1">
    <location>
        <begin position="15"/>
        <end position="33"/>
    </location>
</feature>
<dbReference type="EMBL" id="FWXI01000002">
    <property type="protein sequence ID" value="SMC40789.1"/>
    <property type="molecule type" value="Genomic_DNA"/>
</dbReference>
<dbReference type="STRING" id="112901.SAMN04488500_102277"/>
<sequence length="204" mass="23137">MLRRITDFFLHEWKFFIMLSVLVVALGVAYYEYRQYIKITHIQPIAAVPNITVNTNGQPSKSGETQVVYVKGENTHTKEIVYIPKETIETKQPDGTIKKEQEKTDVEIERKQGLIFVKVNGKEFAVPAEVKEESKFENGKLMVTEQSEMRINITAPKPALNLGVGWSKDGPAVQMNGPFFKNVSWWVYGDKKKAAGGIQFPISK</sequence>
<dbReference type="OrthoDB" id="1680952at2"/>
<evidence type="ECO:0000256" key="1">
    <source>
        <dbReference type="SAM" id="Phobius"/>
    </source>
</evidence>
<dbReference type="Proteomes" id="UP000192738">
    <property type="component" value="Unassembled WGS sequence"/>
</dbReference>
<proteinExistence type="predicted"/>
<evidence type="ECO:0000313" key="3">
    <source>
        <dbReference type="Proteomes" id="UP000192738"/>
    </source>
</evidence>
<protein>
    <submittedName>
        <fullName evidence="2">Uncharacterized protein</fullName>
    </submittedName>
</protein>
<accession>A0A1W1YX85</accession>
<organism evidence="2 3">
    <name type="scientific">Sporomusa malonica</name>
    <dbReference type="NCBI Taxonomy" id="112901"/>
    <lineage>
        <taxon>Bacteria</taxon>
        <taxon>Bacillati</taxon>
        <taxon>Bacillota</taxon>
        <taxon>Negativicutes</taxon>
        <taxon>Selenomonadales</taxon>
        <taxon>Sporomusaceae</taxon>
        <taxon>Sporomusa</taxon>
    </lineage>
</organism>
<keyword evidence="1" id="KW-0812">Transmembrane</keyword>
<dbReference type="AlphaFoldDB" id="A0A1W1YX85"/>
<gene>
    <name evidence="2" type="ORF">SAMN04488500_102277</name>
</gene>
<keyword evidence="1" id="KW-0472">Membrane</keyword>